<dbReference type="AlphaFoldDB" id="A0A2H0KCZ2"/>
<reference evidence="2 3" key="1">
    <citation type="submission" date="2017-09" db="EMBL/GenBank/DDBJ databases">
        <title>Depth-based differentiation of microbial function through sediment-hosted aquifers and enrichment of novel symbionts in the deep terrestrial subsurface.</title>
        <authorList>
            <person name="Probst A.J."/>
            <person name="Ladd B."/>
            <person name="Jarett J.K."/>
            <person name="Geller-Mcgrath D.E."/>
            <person name="Sieber C.M."/>
            <person name="Emerson J.B."/>
            <person name="Anantharaman K."/>
            <person name="Thomas B.C."/>
            <person name="Malmstrom R."/>
            <person name="Stieglmeier M."/>
            <person name="Klingl A."/>
            <person name="Woyke T."/>
            <person name="Ryan C.M."/>
            <person name="Banfield J.F."/>
        </authorList>
    </citation>
    <scope>NUCLEOTIDE SEQUENCE [LARGE SCALE GENOMIC DNA]</scope>
    <source>
        <strain evidence="2">CG11_big_fil_rev_8_21_14_0_20_46_11</strain>
    </source>
</reference>
<organism evidence="2 3">
    <name type="scientific">Candidatus Taylorbacteria bacterium CG11_big_fil_rev_8_21_14_0_20_46_11</name>
    <dbReference type="NCBI Taxonomy" id="1975025"/>
    <lineage>
        <taxon>Bacteria</taxon>
        <taxon>Candidatus Tayloriibacteriota</taxon>
    </lineage>
</organism>
<evidence type="ECO:0000313" key="3">
    <source>
        <dbReference type="Proteomes" id="UP000229342"/>
    </source>
</evidence>
<sequence>MNILMFFVHTFVSTLNQKFAYIVWLLISSTLILAIIRKQLPNGSLRSRHRKKHRKQTLPAIVSPIHTILSKPTNVWPIPCSFAVTVVVTAPQPKSIVLPSHVRHVIGTFFKKISPYDSRLRTAFQNVRLGSVG</sequence>
<keyword evidence="1" id="KW-1133">Transmembrane helix</keyword>
<proteinExistence type="predicted"/>
<gene>
    <name evidence="2" type="ORF">COV91_04075</name>
</gene>
<protein>
    <submittedName>
        <fullName evidence="2">Uncharacterized protein</fullName>
    </submittedName>
</protein>
<comment type="caution">
    <text evidence="2">The sequence shown here is derived from an EMBL/GenBank/DDBJ whole genome shotgun (WGS) entry which is preliminary data.</text>
</comment>
<keyword evidence="1" id="KW-0812">Transmembrane</keyword>
<evidence type="ECO:0000313" key="2">
    <source>
        <dbReference type="EMBL" id="PIQ68443.1"/>
    </source>
</evidence>
<name>A0A2H0KCZ2_9BACT</name>
<accession>A0A2H0KCZ2</accession>
<feature type="transmembrane region" description="Helical" evidence="1">
    <location>
        <begin position="20"/>
        <end position="40"/>
    </location>
</feature>
<dbReference type="Proteomes" id="UP000229342">
    <property type="component" value="Unassembled WGS sequence"/>
</dbReference>
<evidence type="ECO:0000256" key="1">
    <source>
        <dbReference type="SAM" id="Phobius"/>
    </source>
</evidence>
<keyword evidence="1" id="KW-0472">Membrane</keyword>
<dbReference type="EMBL" id="PCVG01000052">
    <property type="protein sequence ID" value="PIQ68443.1"/>
    <property type="molecule type" value="Genomic_DNA"/>
</dbReference>